<dbReference type="PANTHER" id="PTHR40045">
    <property type="entry name" value="YCGG FAMILY PROTEIN"/>
    <property type="match status" value="1"/>
</dbReference>
<gene>
    <name evidence="1" type="ORF">SAMN05661091_0637</name>
</gene>
<dbReference type="Proteomes" id="UP000192940">
    <property type="component" value="Chromosome I"/>
</dbReference>
<proteinExistence type="predicted"/>
<dbReference type="EMBL" id="LT840184">
    <property type="protein sequence ID" value="SMF70185.1"/>
    <property type="molecule type" value="Genomic_DNA"/>
</dbReference>
<dbReference type="Pfam" id="PF08892">
    <property type="entry name" value="YqcI_YcgG"/>
    <property type="match status" value="1"/>
</dbReference>
<name>A0A1X7GI60_9BACL</name>
<dbReference type="AlphaFoldDB" id="A0A1X7GI60"/>
<evidence type="ECO:0000313" key="2">
    <source>
        <dbReference type="Proteomes" id="UP000192940"/>
    </source>
</evidence>
<dbReference type="STRING" id="1313296.SAMN05661091_0637"/>
<sequence length="252" mass="29805">MIKPLKIEDVLLAPENHNTWQLDAINKWTVKMTDRESKFPCIPAVQGYAFNHLRYGFVQQAEDFAAEEQLAALLQNYGEQSRVLGHYTSLVVFIHSNAEPYRKDGVEYYERLFWSLLSRTTAMDRKPWPAHLPDDPSDHLWEFCYDGEPYFVYCGTPAHKLRRSRSFPYMVLAFTPRWVLEKFNSAPLQAEKTKQMIRRRLYAYDPVPPHPDLKMYGAEDNYEWRQYFLRDSGNSLSSCPFMRMYPNYESKT</sequence>
<dbReference type="PANTHER" id="PTHR40045:SF1">
    <property type="entry name" value="YQCI_YCGG FAMILY PROTEIN"/>
    <property type="match status" value="1"/>
</dbReference>
<reference evidence="1 2" key="1">
    <citation type="submission" date="2017-04" db="EMBL/GenBank/DDBJ databases">
        <authorList>
            <person name="Afonso C.L."/>
            <person name="Miller P.J."/>
            <person name="Scott M.A."/>
            <person name="Spackman E."/>
            <person name="Goraichik I."/>
            <person name="Dimitrov K.M."/>
            <person name="Suarez D.L."/>
            <person name="Swayne D.E."/>
        </authorList>
    </citation>
    <scope>NUCLEOTIDE SEQUENCE [LARGE SCALE GENOMIC DNA]</scope>
    <source>
        <strain evidence="1 2">N3/975</strain>
    </source>
</reference>
<organism evidence="1 2">
    <name type="scientific">Paenibacillus uliginis N3/975</name>
    <dbReference type="NCBI Taxonomy" id="1313296"/>
    <lineage>
        <taxon>Bacteria</taxon>
        <taxon>Bacillati</taxon>
        <taxon>Bacillota</taxon>
        <taxon>Bacilli</taxon>
        <taxon>Bacillales</taxon>
        <taxon>Paenibacillaceae</taxon>
        <taxon>Paenibacillus</taxon>
    </lineage>
</organism>
<dbReference type="InterPro" id="IPR014988">
    <property type="entry name" value="Uncharacterised_YqcI/YcgG"/>
</dbReference>
<evidence type="ECO:0000313" key="1">
    <source>
        <dbReference type="EMBL" id="SMF70185.1"/>
    </source>
</evidence>
<dbReference type="RefSeq" id="WP_244562933.1">
    <property type="nucleotide sequence ID" value="NZ_LT840184.1"/>
</dbReference>
<keyword evidence="2" id="KW-1185">Reference proteome</keyword>
<evidence type="ECO:0008006" key="3">
    <source>
        <dbReference type="Google" id="ProtNLM"/>
    </source>
</evidence>
<protein>
    <recommendedName>
        <fullName evidence="3">YqcI/YcgG family protein</fullName>
    </recommendedName>
</protein>
<accession>A0A1X7GI60</accession>